<evidence type="ECO:0000256" key="5">
    <source>
        <dbReference type="SAM" id="MobiDB-lite"/>
    </source>
</evidence>
<accession>A0A4U6TTN6</accession>
<dbReference type="AlphaFoldDB" id="A0A4U6TTN6"/>
<keyword evidence="3" id="KW-0560">Oxidoreductase</keyword>
<feature type="transmembrane region" description="Helical" evidence="6">
    <location>
        <begin position="78"/>
        <end position="96"/>
    </location>
</feature>
<evidence type="ECO:0000256" key="6">
    <source>
        <dbReference type="SAM" id="Phobius"/>
    </source>
</evidence>
<comment type="similarity">
    <text evidence="1">Belongs to the cytochrome P450 family.</text>
</comment>
<keyword evidence="6" id="KW-1133">Transmembrane helix</keyword>
<evidence type="ECO:0000256" key="4">
    <source>
        <dbReference type="ARBA" id="ARBA00023004"/>
    </source>
</evidence>
<dbReference type="GO" id="GO:0004497">
    <property type="term" value="F:monooxygenase activity"/>
    <property type="evidence" value="ECO:0007669"/>
    <property type="project" value="InterPro"/>
</dbReference>
<dbReference type="Gramene" id="TKW06081">
    <property type="protein sequence ID" value="TKW06081"/>
    <property type="gene ID" value="SEVIR_7G218250v2"/>
</dbReference>
<keyword evidence="6" id="KW-0812">Transmembrane</keyword>
<evidence type="ECO:0000256" key="1">
    <source>
        <dbReference type="ARBA" id="ARBA00010617"/>
    </source>
</evidence>
<name>A0A4U6TTN6_SETVI</name>
<keyword evidence="6" id="KW-0472">Membrane</keyword>
<evidence type="ECO:0008006" key="9">
    <source>
        <dbReference type="Google" id="ProtNLM"/>
    </source>
</evidence>
<keyword evidence="2" id="KW-0479">Metal-binding</keyword>
<dbReference type="GO" id="GO:0020037">
    <property type="term" value="F:heme binding"/>
    <property type="evidence" value="ECO:0007669"/>
    <property type="project" value="InterPro"/>
</dbReference>
<evidence type="ECO:0000256" key="2">
    <source>
        <dbReference type="ARBA" id="ARBA00022723"/>
    </source>
</evidence>
<feature type="region of interest" description="Disordered" evidence="5">
    <location>
        <begin position="52"/>
        <end position="76"/>
    </location>
</feature>
<keyword evidence="4" id="KW-0408">Iron</keyword>
<dbReference type="PANTHER" id="PTHR24296">
    <property type="entry name" value="CYTOCHROME P450"/>
    <property type="match status" value="1"/>
</dbReference>
<dbReference type="GO" id="GO:0016705">
    <property type="term" value="F:oxidoreductase activity, acting on paired donors, with incorporation or reduction of molecular oxygen"/>
    <property type="evidence" value="ECO:0007669"/>
    <property type="project" value="InterPro"/>
</dbReference>
<sequence length="228" mass="25252">MEYNLKSKPDGGGSDDQIQAPCLAILSDLIFFFLSITARSARDFFNRVAANSSSASTPSSSLAPGRQHSPPGMDSPPSQPALLALTLVLLLALYLARRRRAAGKNRKYPPVAGTVLHQLFNFGRLVEYQTELARRHRTFRMLTPTSNYIYTVEPGNIEYILKTNFANYGKGSALHELAEDLLGDGIFNVDGAKWRHQRKVASHEFSTRVLRDYSSAVFGDTGPVRFSL</sequence>
<dbReference type="Proteomes" id="UP000298652">
    <property type="component" value="Chromosome 7"/>
</dbReference>
<proteinExistence type="inferred from homology"/>
<reference evidence="7" key="1">
    <citation type="submission" date="2019-03" db="EMBL/GenBank/DDBJ databases">
        <title>WGS assembly of Setaria viridis.</title>
        <authorList>
            <person name="Huang P."/>
            <person name="Jenkins J."/>
            <person name="Grimwood J."/>
            <person name="Barry K."/>
            <person name="Healey A."/>
            <person name="Mamidi S."/>
            <person name="Sreedasyam A."/>
            <person name="Shu S."/>
            <person name="Feldman M."/>
            <person name="Wu J."/>
            <person name="Yu Y."/>
            <person name="Chen C."/>
            <person name="Johnson J."/>
            <person name="Rokhsar D."/>
            <person name="Baxter I."/>
            <person name="Schmutz J."/>
            <person name="Brutnell T."/>
            <person name="Kellogg E."/>
        </authorList>
    </citation>
    <scope>NUCLEOTIDE SEQUENCE [LARGE SCALE GENOMIC DNA]</scope>
</reference>
<dbReference type="InterPro" id="IPR036396">
    <property type="entry name" value="Cyt_P450_sf"/>
</dbReference>
<evidence type="ECO:0000313" key="8">
    <source>
        <dbReference type="Proteomes" id="UP000298652"/>
    </source>
</evidence>
<dbReference type="EMBL" id="CM016558">
    <property type="protein sequence ID" value="TKW06081.1"/>
    <property type="molecule type" value="Genomic_DNA"/>
</dbReference>
<dbReference type="Gene3D" id="1.10.630.10">
    <property type="entry name" value="Cytochrome P450"/>
    <property type="match status" value="1"/>
</dbReference>
<keyword evidence="8" id="KW-1185">Reference proteome</keyword>
<dbReference type="GO" id="GO:0005506">
    <property type="term" value="F:iron ion binding"/>
    <property type="evidence" value="ECO:0007669"/>
    <property type="project" value="InterPro"/>
</dbReference>
<feature type="compositionally biased region" description="Low complexity" evidence="5">
    <location>
        <begin position="52"/>
        <end position="63"/>
    </location>
</feature>
<evidence type="ECO:0000256" key="3">
    <source>
        <dbReference type="ARBA" id="ARBA00023002"/>
    </source>
</evidence>
<gene>
    <name evidence="7" type="ORF">SEVIR_7G218250v2</name>
</gene>
<evidence type="ECO:0000313" key="7">
    <source>
        <dbReference type="EMBL" id="TKW06081.1"/>
    </source>
</evidence>
<organism evidence="7 8">
    <name type="scientific">Setaria viridis</name>
    <name type="common">Green bristlegrass</name>
    <name type="synonym">Setaria italica subsp. viridis</name>
    <dbReference type="NCBI Taxonomy" id="4556"/>
    <lineage>
        <taxon>Eukaryota</taxon>
        <taxon>Viridiplantae</taxon>
        <taxon>Streptophyta</taxon>
        <taxon>Embryophyta</taxon>
        <taxon>Tracheophyta</taxon>
        <taxon>Spermatophyta</taxon>
        <taxon>Magnoliopsida</taxon>
        <taxon>Liliopsida</taxon>
        <taxon>Poales</taxon>
        <taxon>Poaceae</taxon>
        <taxon>PACMAD clade</taxon>
        <taxon>Panicoideae</taxon>
        <taxon>Panicodae</taxon>
        <taxon>Paniceae</taxon>
        <taxon>Cenchrinae</taxon>
        <taxon>Setaria</taxon>
    </lineage>
</organism>
<dbReference type="SUPFAM" id="SSF48264">
    <property type="entry name" value="Cytochrome P450"/>
    <property type="match status" value="1"/>
</dbReference>
<protein>
    <recommendedName>
        <fullName evidence="9">Cytochrome P450</fullName>
    </recommendedName>
</protein>